<sequence length="587" mass="64163">MSAHSPPTKVGTVAKIKRIFFLSICLVSVAAQTNFAQCLETFRANGNATGGTDLFGNPVNNSKDAVGLTYEECTSLCGSGQQAFDWAVFSQQFSAWLLPWLALVSQLPFGADTPDNLISVILTVGSPTLAAFSLAITALNTKWANDRFSDIRYPNHKNAVKALICLQQVPLRLTTCGGLLASLIVLPENDDWWKCLAKSLRKTHTWTIPPVTLIAWVITSFLLTVINTFMNPGTNVDESGQGVGTLWLWLVPIVTGWLWIPVYPRDKLTAAIGKANRIAYPSNPSDVGDPIPSRVQHGHAIITCQKREVCTQDAVRVPPVFNYARLWEWSSNVETIALAFESAGRKAIGFETVSSGKRWVDAEGIHRDNRTGTVSQVQAYCGFRMEAVKEPTQPVPSGMWKRILVASVFALGLQWSTTGSAAIILLFTPTTGLGCRSAVYILYGLISTIIWLMLLSSSYLAHLAHCAKVRHSHEGRTRSGFNSANVAQGLAAFLRRSAVFLAVCNALCSILAGVFQFSNFFGTCYCDSSVLGRGAQYAYNLIDSSSYDYRNLTAVWAAAVVLAGVYVILFLFSLHVILEPWNNAMNR</sequence>
<organism evidence="3 4">
    <name type="scientific">Thelephora terrestris</name>
    <dbReference type="NCBI Taxonomy" id="56493"/>
    <lineage>
        <taxon>Eukaryota</taxon>
        <taxon>Fungi</taxon>
        <taxon>Dikarya</taxon>
        <taxon>Basidiomycota</taxon>
        <taxon>Agaricomycotina</taxon>
        <taxon>Agaricomycetes</taxon>
        <taxon>Thelephorales</taxon>
        <taxon>Thelephoraceae</taxon>
        <taxon>Thelephora</taxon>
    </lineage>
</organism>
<keyword evidence="2" id="KW-0732">Signal</keyword>
<dbReference type="AlphaFoldDB" id="A0A9P6L3A9"/>
<reference evidence="3" key="2">
    <citation type="submission" date="2020-11" db="EMBL/GenBank/DDBJ databases">
        <authorList>
            <consortium name="DOE Joint Genome Institute"/>
            <person name="Kuo A."/>
            <person name="Miyauchi S."/>
            <person name="Kiss E."/>
            <person name="Drula E."/>
            <person name="Kohler A."/>
            <person name="Sanchez-Garcia M."/>
            <person name="Andreopoulos B."/>
            <person name="Barry K.W."/>
            <person name="Bonito G."/>
            <person name="Buee M."/>
            <person name="Carver A."/>
            <person name="Chen C."/>
            <person name="Cichocki N."/>
            <person name="Clum A."/>
            <person name="Culley D."/>
            <person name="Crous P.W."/>
            <person name="Fauchery L."/>
            <person name="Girlanda M."/>
            <person name="Hayes R."/>
            <person name="Keri Z."/>
            <person name="Labutti K."/>
            <person name="Lipzen A."/>
            <person name="Lombard V."/>
            <person name="Magnuson J."/>
            <person name="Maillard F."/>
            <person name="Morin E."/>
            <person name="Murat C."/>
            <person name="Nolan M."/>
            <person name="Ohm R."/>
            <person name="Pangilinan J."/>
            <person name="Pereira M."/>
            <person name="Perotto S."/>
            <person name="Peter M."/>
            <person name="Riley R."/>
            <person name="Sitrit Y."/>
            <person name="Stielow B."/>
            <person name="Szollosi G."/>
            <person name="Zifcakova L."/>
            <person name="Stursova M."/>
            <person name="Spatafora J.W."/>
            <person name="Tedersoo L."/>
            <person name="Vaario L.-M."/>
            <person name="Yamada A."/>
            <person name="Yan M."/>
            <person name="Wang P."/>
            <person name="Xu J."/>
            <person name="Bruns T."/>
            <person name="Baldrian P."/>
            <person name="Vilgalys R."/>
            <person name="Henrissat B."/>
            <person name="Grigoriev I.V."/>
            <person name="Hibbett D."/>
            <person name="Nagy L.G."/>
            <person name="Martin F.M."/>
        </authorList>
    </citation>
    <scope>NUCLEOTIDE SEQUENCE</scope>
    <source>
        <strain evidence="3">UH-Tt-Lm1</strain>
    </source>
</reference>
<feature type="transmembrane region" description="Helical" evidence="1">
    <location>
        <begin position="440"/>
        <end position="461"/>
    </location>
</feature>
<evidence type="ECO:0000256" key="1">
    <source>
        <dbReference type="SAM" id="Phobius"/>
    </source>
</evidence>
<feature type="transmembrane region" description="Helical" evidence="1">
    <location>
        <begin position="246"/>
        <end position="264"/>
    </location>
</feature>
<accession>A0A9P6L3A9</accession>
<protein>
    <submittedName>
        <fullName evidence="3">Uncharacterized protein</fullName>
    </submittedName>
</protein>
<feature type="chain" id="PRO_5040353553" evidence="2">
    <location>
        <begin position="32"/>
        <end position="587"/>
    </location>
</feature>
<keyword evidence="1" id="KW-1133">Transmembrane helix</keyword>
<evidence type="ECO:0000313" key="4">
    <source>
        <dbReference type="Proteomes" id="UP000736335"/>
    </source>
</evidence>
<gene>
    <name evidence="3" type="ORF">BJ322DRAFT_1145376</name>
</gene>
<keyword evidence="1" id="KW-0472">Membrane</keyword>
<evidence type="ECO:0000313" key="3">
    <source>
        <dbReference type="EMBL" id="KAF9780890.1"/>
    </source>
</evidence>
<feature type="transmembrane region" description="Helical" evidence="1">
    <location>
        <begin position="554"/>
        <end position="578"/>
    </location>
</feature>
<dbReference type="Proteomes" id="UP000736335">
    <property type="component" value="Unassembled WGS sequence"/>
</dbReference>
<feature type="transmembrane region" description="Helical" evidence="1">
    <location>
        <begin position="206"/>
        <end position="226"/>
    </location>
</feature>
<dbReference type="EMBL" id="WIUZ02000015">
    <property type="protein sequence ID" value="KAF9780890.1"/>
    <property type="molecule type" value="Genomic_DNA"/>
</dbReference>
<proteinExistence type="predicted"/>
<name>A0A9P6L3A9_9AGAM</name>
<comment type="caution">
    <text evidence="3">The sequence shown here is derived from an EMBL/GenBank/DDBJ whole genome shotgun (WGS) entry which is preliminary data.</text>
</comment>
<dbReference type="OrthoDB" id="5392263at2759"/>
<reference evidence="3" key="1">
    <citation type="journal article" date="2020" name="Nat. Commun.">
        <title>Large-scale genome sequencing of mycorrhizal fungi provides insights into the early evolution of symbiotic traits.</title>
        <authorList>
            <person name="Miyauchi S."/>
            <person name="Kiss E."/>
            <person name="Kuo A."/>
            <person name="Drula E."/>
            <person name="Kohler A."/>
            <person name="Sanchez-Garcia M."/>
            <person name="Morin E."/>
            <person name="Andreopoulos B."/>
            <person name="Barry K.W."/>
            <person name="Bonito G."/>
            <person name="Buee M."/>
            <person name="Carver A."/>
            <person name="Chen C."/>
            <person name="Cichocki N."/>
            <person name="Clum A."/>
            <person name="Culley D."/>
            <person name="Crous P.W."/>
            <person name="Fauchery L."/>
            <person name="Girlanda M."/>
            <person name="Hayes R.D."/>
            <person name="Keri Z."/>
            <person name="LaButti K."/>
            <person name="Lipzen A."/>
            <person name="Lombard V."/>
            <person name="Magnuson J."/>
            <person name="Maillard F."/>
            <person name="Murat C."/>
            <person name="Nolan M."/>
            <person name="Ohm R.A."/>
            <person name="Pangilinan J."/>
            <person name="Pereira M.F."/>
            <person name="Perotto S."/>
            <person name="Peter M."/>
            <person name="Pfister S."/>
            <person name="Riley R."/>
            <person name="Sitrit Y."/>
            <person name="Stielow J.B."/>
            <person name="Szollosi G."/>
            <person name="Zifcakova L."/>
            <person name="Stursova M."/>
            <person name="Spatafora J.W."/>
            <person name="Tedersoo L."/>
            <person name="Vaario L.M."/>
            <person name="Yamada A."/>
            <person name="Yan M."/>
            <person name="Wang P."/>
            <person name="Xu J."/>
            <person name="Bruns T."/>
            <person name="Baldrian P."/>
            <person name="Vilgalys R."/>
            <person name="Dunand C."/>
            <person name="Henrissat B."/>
            <person name="Grigoriev I.V."/>
            <person name="Hibbett D."/>
            <person name="Nagy L.G."/>
            <person name="Martin F.M."/>
        </authorList>
    </citation>
    <scope>NUCLEOTIDE SEQUENCE</scope>
    <source>
        <strain evidence="3">UH-Tt-Lm1</strain>
    </source>
</reference>
<keyword evidence="4" id="KW-1185">Reference proteome</keyword>
<feature type="transmembrane region" description="Helical" evidence="1">
    <location>
        <begin position="403"/>
        <end position="428"/>
    </location>
</feature>
<keyword evidence="1" id="KW-0812">Transmembrane</keyword>
<evidence type="ECO:0000256" key="2">
    <source>
        <dbReference type="SAM" id="SignalP"/>
    </source>
</evidence>
<feature type="transmembrane region" description="Helical" evidence="1">
    <location>
        <begin position="117"/>
        <end position="139"/>
    </location>
</feature>
<feature type="transmembrane region" description="Helical" evidence="1">
    <location>
        <begin position="498"/>
        <end position="518"/>
    </location>
</feature>
<feature type="signal peptide" evidence="2">
    <location>
        <begin position="1"/>
        <end position="31"/>
    </location>
</feature>